<reference evidence="1 2" key="1">
    <citation type="submission" date="2015-03" db="EMBL/GenBank/DDBJ databases">
        <authorList>
            <consortium name="Pathogen Informatics"/>
            <person name="Murphy D."/>
        </authorList>
    </citation>
    <scope>NUCLEOTIDE SEQUENCE [LARGE SCALE GENOMIC DNA]</scope>
    <source>
        <strain evidence="2">type strain: CIP110230</strain>
    </source>
</reference>
<organism evidence="1 2">
    <name type="scientific">Yersinia pekkanenii</name>
    <dbReference type="NCBI Taxonomy" id="1288385"/>
    <lineage>
        <taxon>Bacteria</taxon>
        <taxon>Pseudomonadati</taxon>
        <taxon>Pseudomonadota</taxon>
        <taxon>Gammaproteobacteria</taxon>
        <taxon>Enterobacterales</taxon>
        <taxon>Yersiniaceae</taxon>
        <taxon>Yersinia</taxon>
    </lineage>
</organism>
<dbReference type="Proteomes" id="UP000044625">
    <property type="component" value="Unassembled WGS sequence"/>
</dbReference>
<keyword evidence="2" id="KW-1185">Reference proteome</keyword>
<sequence length="67" mass="7352">MAGLRLLTNLDDSILRGEDGLKSKASAPRMARLEPTWMYSRRLYDLPVVTTPSILSLTSGQSQMAGL</sequence>
<proteinExistence type="predicted"/>
<accession>A0ABM9TS29</accession>
<evidence type="ECO:0000313" key="1">
    <source>
        <dbReference type="EMBL" id="CRY67989.1"/>
    </source>
</evidence>
<name>A0ABM9TS29_9GAMM</name>
<comment type="caution">
    <text evidence="1">The sequence shown here is derived from an EMBL/GenBank/DDBJ whole genome shotgun (WGS) entry which is preliminary data.</text>
</comment>
<dbReference type="EMBL" id="CWJL01000016">
    <property type="protein sequence ID" value="CRY67989.1"/>
    <property type="molecule type" value="Genomic_DNA"/>
</dbReference>
<protein>
    <submittedName>
        <fullName evidence="1">Yersinia protein of uncharacterized function (DUF3831)</fullName>
    </submittedName>
</protein>
<evidence type="ECO:0000313" key="2">
    <source>
        <dbReference type="Proteomes" id="UP000044625"/>
    </source>
</evidence>
<gene>
    <name evidence="1" type="ORF">ERS137968_03087</name>
</gene>